<dbReference type="AlphaFoldDB" id="A0A9P5SJS3"/>
<name>A0A9P5SJS3_9FUNG</name>
<evidence type="ECO:0000313" key="2">
    <source>
        <dbReference type="Proteomes" id="UP000696485"/>
    </source>
</evidence>
<evidence type="ECO:0000313" key="1">
    <source>
        <dbReference type="EMBL" id="KAF9330891.1"/>
    </source>
</evidence>
<protein>
    <submittedName>
        <fullName evidence="1">Uncharacterized protein</fullName>
    </submittedName>
</protein>
<accession>A0A9P5SJS3</accession>
<dbReference type="Proteomes" id="UP000696485">
    <property type="component" value="Unassembled WGS sequence"/>
</dbReference>
<proteinExistence type="predicted"/>
<reference evidence="1" key="1">
    <citation type="journal article" date="2020" name="Fungal Divers.">
        <title>Resolving the Mortierellaceae phylogeny through synthesis of multi-gene phylogenetics and phylogenomics.</title>
        <authorList>
            <person name="Vandepol N."/>
            <person name="Liber J."/>
            <person name="Desiro A."/>
            <person name="Na H."/>
            <person name="Kennedy M."/>
            <person name="Barry K."/>
            <person name="Grigoriev I.V."/>
            <person name="Miller A.N."/>
            <person name="O'Donnell K."/>
            <person name="Stajich J.E."/>
            <person name="Bonito G."/>
        </authorList>
    </citation>
    <scope>NUCLEOTIDE SEQUENCE</scope>
    <source>
        <strain evidence="1">NVP1</strain>
    </source>
</reference>
<organism evidence="1 2">
    <name type="scientific">Podila minutissima</name>
    <dbReference type="NCBI Taxonomy" id="64525"/>
    <lineage>
        <taxon>Eukaryota</taxon>
        <taxon>Fungi</taxon>
        <taxon>Fungi incertae sedis</taxon>
        <taxon>Mucoromycota</taxon>
        <taxon>Mortierellomycotina</taxon>
        <taxon>Mortierellomycetes</taxon>
        <taxon>Mortierellales</taxon>
        <taxon>Mortierellaceae</taxon>
        <taxon>Podila</taxon>
    </lineage>
</organism>
<dbReference type="EMBL" id="JAAAUY010000363">
    <property type="protein sequence ID" value="KAF9330891.1"/>
    <property type="molecule type" value="Genomic_DNA"/>
</dbReference>
<sequence>MGPMDNTLFNPAIMFMVSDYFTVQPSSLKALKLNHSATLKDREEQICVACMVDCNTKLERLALEARFRFKMTDQSRAKFQRLALLTKLTYLKIGVRYTKYYVDRRLVFRVESGMDELLHLKNLEVQDISPAEPL</sequence>
<keyword evidence="2" id="KW-1185">Reference proteome</keyword>
<comment type="caution">
    <text evidence="1">The sequence shown here is derived from an EMBL/GenBank/DDBJ whole genome shotgun (WGS) entry which is preliminary data.</text>
</comment>
<gene>
    <name evidence="1" type="ORF">BG006_006202</name>
</gene>